<accession>A0ABQ3VR97</accession>
<dbReference type="EMBL" id="BNJJ01000022">
    <property type="protein sequence ID" value="GHO88234.1"/>
    <property type="molecule type" value="Genomic_DNA"/>
</dbReference>
<protein>
    <submittedName>
        <fullName evidence="1">Uncharacterized protein</fullName>
    </submittedName>
</protein>
<keyword evidence="2" id="KW-1185">Reference proteome</keyword>
<evidence type="ECO:0000313" key="1">
    <source>
        <dbReference type="EMBL" id="GHO88234.1"/>
    </source>
</evidence>
<comment type="caution">
    <text evidence="1">The sequence shown here is derived from an EMBL/GenBank/DDBJ whole genome shotgun (WGS) entry which is preliminary data.</text>
</comment>
<dbReference type="RefSeq" id="WP_201365843.1">
    <property type="nucleotide sequence ID" value="NZ_BNJJ01000022.1"/>
</dbReference>
<name>A0ABQ3VR97_9CHLR</name>
<sequence length="117" mass="13010">MTANFTTGQPEPQNRQAKTQCAVIICLKRKVVSVVDRLTSVLEQQVEDAARVTVQSYGIMQKQFDGYLVVTCRSGFPAAFLALLHSDDGVEEFVVFDLIERQQQRPETTSEEGGARS</sequence>
<gene>
    <name evidence="1" type="ORF">KSZ_62400</name>
</gene>
<dbReference type="Proteomes" id="UP000635565">
    <property type="component" value="Unassembled WGS sequence"/>
</dbReference>
<evidence type="ECO:0000313" key="2">
    <source>
        <dbReference type="Proteomes" id="UP000635565"/>
    </source>
</evidence>
<reference evidence="1 2" key="1">
    <citation type="journal article" date="2021" name="Int. J. Syst. Evol. Microbiol.">
        <title>Reticulibacter mediterranei gen. nov., sp. nov., within the new family Reticulibacteraceae fam. nov., and Ktedonospora formicarum gen. nov., sp. nov., Ktedonobacter robiniae sp. nov., Dictyobacter formicarum sp. nov. and Dictyobacter arantiisoli sp. nov., belonging to the class Ktedonobacteria.</title>
        <authorList>
            <person name="Yabe S."/>
            <person name="Zheng Y."/>
            <person name="Wang C.M."/>
            <person name="Sakai Y."/>
            <person name="Abe K."/>
            <person name="Yokota A."/>
            <person name="Donadio S."/>
            <person name="Cavaletti L."/>
            <person name="Monciardini P."/>
        </authorList>
    </citation>
    <scope>NUCLEOTIDE SEQUENCE [LARGE SCALE GENOMIC DNA]</scope>
    <source>
        <strain evidence="1 2">SOSP1-9</strain>
    </source>
</reference>
<proteinExistence type="predicted"/>
<organism evidence="1 2">
    <name type="scientific">Dictyobacter formicarum</name>
    <dbReference type="NCBI Taxonomy" id="2778368"/>
    <lineage>
        <taxon>Bacteria</taxon>
        <taxon>Bacillati</taxon>
        <taxon>Chloroflexota</taxon>
        <taxon>Ktedonobacteria</taxon>
        <taxon>Ktedonobacterales</taxon>
        <taxon>Dictyobacteraceae</taxon>
        <taxon>Dictyobacter</taxon>
    </lineage>
</organism>